<keyword evidence="1" id="KW-0812">Transmembrane</keyword>
<keyword evidence="3" id="KW-1185">Reference proteome</keyword>
<keyword evidence="1" id="KW-0472">Membrane</keyword>
<reference evidence="2 3" key="1">
    <citation type="submission" date="2018-05" db="EMBL/GenBank/DDBJ databases">
        <title>Genomic Encyclopedia of Type Strains, Phase IV (KMG-IV): sequencing the most valuable type-strain genomes for metagenomic binning, comparative biology and taxonomic classification.</title>
        <authorList>
            <person name="Goeker M."/>
        </authorList>
    </citation>
    <scope>NUCLEOTIDE SEQUENCE [LARGE SCALE GENOMIC DNA]</scope>
    <source>
        <strain evidence="2 3">DSM 44704</strain>
    </source>
</reference>
<sequence>MRNANPRRHYPTAQVASSFGSAQSARIILGTWMIVVAVLSLWLATL</sequence>
<accession>A0A318KD87</accession>
<gene>
    <name evidence="2" type="ORF">DFR70_105123</name>
</gene>
<dbReference type="Proteomes" id="UP000247569">
    <property type="component" value="Unassembled WGS sequence"/>
</dbReference>
<organism evidence="2 3">
    <name type="scientific">Nocardia tenerifensis</name>
    <dbReference type="NCBI Taxonomy" id="228006"/>
    <lineage>
        <taxon>Bacteria</taxon>
        <taxon>Bacillati</taxon>
        <taxon>Actinomycetota</taxon>
        <taxon>Actinomycetes</taxon>
        <taxon>Mycobacteriales</taxon>
        <taxon>Nocardiaceae</taxon>
        <taxon>Nocardia</taxon>
    </lineage>
</organism>
<evidence type="ECO:0000256" key="1">
    <source>
        <dbReference type="SAM" id="Phobius"/>
    </source>
</evidence>
<feature type="transmembrane region" description="Helical" evidence="1">
    <location>
        <begin position="27"/>
        <end position="45"/>
    </location>
</feature>
<protein>
    <submittedName>
        <fullName evidence="2">Uncharacterized protein</fullName>
    </submittedName>
</protein>
<dbReference type="AlphaFoldDB" id="A0A318KD87"/>
<comment type="caution">
    <text evidence="2">The sequence shown here is derived from an EMBL/GenBank/DDBJ whole genome shotgun (WGS) entry which is preliminary data.</text>
</comment>
<proteinExistence type="predicted"/>
<dbReference type="EMBL" id="QJKF01000005">
    <property type="protein sequence ID" value="PXX63941.1"/>
    <property type="molecule type" value="Genomic_DNA"/>
</dbReference>
<evidence type="ECO:0000313" key="2">
    <source>
        <dbReference type="EMBL" id="PXX63941.1"/>
    </source>
</evidence>
<evidence type="ECO:0000313" key="3">
    <source>
        <dbReference type="Proteomes" id="UP000247569"/>
    </source>
</evidence>
<keyword evidence="1" id="KW-1133">Transmembrane helix</keyword>
<name>A0A318KD87_9NOCA</name>